<reference evidence="1" key="1">
    <citation type="submission" date="2013-03" db="EMBL/GenBank/DDBJ databases">
        <authorList>
            <person name="Harkins D.M."/>
            <person name="Durkin A.S."/>
            <person name="Brinkac L.M."/>
            <person name="Haft D.H."/>
            <person name="Selengut J.D."/>
            <person name="Sanka R."/>
            <person name="DePew J."/>
            <person name="Purushe J."/>
            <person name="Hartskeerl R.A."/>
            <person name="Ahmed A."/>
            <person name="van der Linden H."/>
            <person name="Goris M.G.A."/>
            <person name="Vinetz J.M."/>
            <person name="Sutton G.G."/>
            <person name="Nierman W.C."/>
            <person name="Fouts D.E."/>
        </authorList>
    </citation>
    <scope>NUCLEOTIDE SEQUENCE [LARGE SCALE GENOMIC DNA]</scope>
    <source>
        <strain evidence="1">ICFT</strain>
    </source>
</reference>
<name>N1WK65_9LEPT</name>
<gene>
    <name evidence="1" type="ORF">LEP1GSC060_2815</name>
</gene>
<dbReference type="EMBL" id="AOHC02000037">
    <property type="protein sequence ID" value="EMY77484.1"/>
    <property type="molecule type" value="Genomic_DNA"/>
</dbReference>
<dbReference type="AlphaFoldDB" id="N1WK65"/>
<comment type="caution">
    <text evidence="1">The sequence shown here is derived from an EMBL/GenBank/DDBJ whole genome shotgun (WGS) entry which is preliminary data.</text>
</comment>
<evidence type="ECO:0000313" key="2">
    <source>
        <dbReference type="Proteomes" id="UP000012313"/>
    </source>
</evidence>
<accession>N1WK65</accession>
<keyword evidence="2" id="KW-1185">Reference proteome</keyword>
<dbReference type="Proteomes" id="UP000012313">
    <property type="component" value="Unassembled WGS sequence"/>
</dbReference>
<protein>
    <submittedName>
        <fullName evidence="1">Uncharacterized protein</fullName>
    </submittedName>
</protein>
<proteinExistence type="predicted"/>
<sequence>MLDSVDFDFYHGIILLIVSVTGKQFYGNVPFSFWQPVSIEWIVS</sequence>
<evidence type="ECO:0000313" key="1">
    <source>
        <dbReference type="EMBL" id="EMY77484.1"/>
    </source>
</evidence>
<organism evidence="1 2">
    <name type="scientific">Leptospira weilii serovar Ranarum str. ICFT</name>
    <dbReference type="NCBI Taxonomy" id="1218598"/>
    <lineage>
        <taxon>Bacteria</taxon>
        <taxon>Pseudomonadati</taxon>
        <taxon>Spirochaetota</taxon>
        <taxon>Spirochaetia</taxon>
        <taxon>Leptospirales</taxon>
        <taxon>Leptospiraceae</taxon>
        <taxon>Leptospira</taxon>
    </lineage>
</organism>